<evidence type="ECO:0000256" key="6">
    <source>
        <dbReference type="ARBA" id="ARBA00023295"/>
    </source>
</evidence>
<protein>
    <submittedName>
        <fullName evidence="8">Glycoside hydrolase family 24 protein</fullName>
    </submittedName>
</protein>
<dbReference type="HAMAP" id="MF_04110">
    <property type="entry name" value="ENDOLYSIN_T4"/>
    <property type="match status" value="1"/>
</dbReference>
<keyword evidence="4 8" id="KW-0378">Hydrolase</keyword>
<dbReference type="GeneID" id="6081813"/>
<dbReference type="AlphaFoldDB" id="B0DQI1"/>
<keyword evidence="9" id="KW-1185">Reference proteome</keyword>
<dbReference type="GO" id="GO:0009253">
    <property type="term" value="P:peptidoglycan catabolic process"/>
    <property type="evidence" value="ECO:0007669"/>
    <property type="project" value="InterPro"/>
</dbReference>
<dbReference type="InterPro" id="IPR034690">
    <property type="entry name" value="Endolysin_T4_type"/>
</dbReference>
<evidence type="ECO:0000256" key="2">
    <source>
        <dbReference type="ARBA" id="ARBA00022529"/>
    </source>
</evidence>
<gene>
    <name evidence="8" type="ORF">LACBIDRAFT_307590</name>
</gene>
<reference evidence="8 9" key="1">
    <citation type="journal article" date="2008" name="Nature">
        <title>The genome of Laccaria bicolor provides insights into mycorrhizal symbiosis.</title>
        <authorList>
            <person name="Martin F."/>
            <person name="Aerts A."/>
            <person name="Ahren D."/>
            <person name="Brun A."/>
            <person name="Danchin E.G.J."/>
            <person name="Duchaussoy F."/>
            <person name="Gibon J."/>
            <person name="Kohler A."/>
            <person name="Lindquist E."/>
            <person name="Pereda V."/>
            <person name="Salamov A."/>
            <person name="Shapiro H.J."/>
            <person name="Wuyts J."/>
            <person name="Blaudez D."/>
            <person name="Buee M."/>
            <person name="Brokstein P."/>
            <person name="Canbaeck B."/>
            <person name="Cohen D."/>
            <person name="Courty P.E."/>
            <person name="Coutinho P.M."/>
            <person name="Delaruelle C."/>
            <person name="Detter J.C."/>
            <person name="Deveau A."/>
            <person name="DiFazio S."/>
            <person name="Duplessis S."/>
            <person name="Fraissinet-Tachet L."/>
            <person name="Lucic E."/>
            <person name="Frey-Klett P."/>
            <person name="Fourrey C."/>
            <person name="Feussner I."/>
            <person name="Gay G."/>
            <person name="Grimwood J."/>
            <person name="Hoegger P.J."/>
            <person name="Jain P."/>
            <person name="Kilaru S."/>
            <person name="Labbe J."/>
            <person name="Lin Y.C."/>
            <person name="Legue V."/>
            <person name="Le Tacon F."/>
            <person name="Marmeisse R."/>
            <person name="Melayah D."/>
            <person name="Montanini B."/>
            <person name="Muratet M."/>
            <person name="Nehls U."/>
            <person name="Niculita-Hirzel H."/>
            <person name="Oudot-Le Secq M.P."/>
            <person name="Peter M."/>
            <person name="Quesneville H."/>
            <person name="Rajashekar B."/>
            <person name="Reich M."/>
            <person name="Rouhier N."/>
            <person name="Schmutz J."/>
            <person name="Yin T."/>
            <person name="Chalot M."/>
            <person name="Henrissat B."/>
            <person name="Kuees U."/>
            <person name="Lucas S."/>
            <person name="Van de Peer Y."/>
            <person name="Podila G.K."/>
            <person name="Polle A."/>
            <person name="Pukkila P.J."/>
            <person name="Richardson P.M."/>
            <person name="Rouze P."/>
            <person name="Sanders I.R."/>
            <person name="Stajich J.E."/>
            <person name="Tunlid A."/>
            <person name="Tuskan G."/>
            <person name="Grigoriev I.V."/>
        </authorList>
    </citation>
    <scope>NUCLEOTIDE SEQUENCE [LARGE SCALE GENOMIC DNA]</scope>
    <source>
        <strain evidence="9">S238N-H82 / ATCC MYA-4686</strain>
    </source>
</reference>
<keyword evidence="5" id="KW-1035">Host cytoplasm</keyword>
<sequence>MKALFLLFAAALFGYATAVCPPPANADTINLIERFEGFVPSPRPDPIGLPTVGYGHLCKTKGCSEVPFKFPVTKANAVTLLHSDLTTFQNCVNSDIKRSVHLNDNQYGALVSWAYNVGCGNIKTSSLVRRLNAGEDPNTVAAQELPQWNKGGGKVLPGLVRRRAEEVKLFKTPSSVSAHPC</sequence>
<evidence type="ECO:0000313" key="9">
    <source>
        <dbReference type="Proteomes" id="UP000001194"/>
    </source>
</evidence>
<dbReference type="GO" id="GO:0016998">
    <property type="term" value="P:cell wall macromolecule catabolic process"/>
    <property type="evidence" value="ECO:0007669"/>
    <property type="project" value="InterPro"/>
</dbReference>
<evidence type="ECO:0000256" key="3">
    <source>
        <dbReference type="ARBA" id="ARBA00022638"/>
    </source>
</evidence>
<dbReference type="PANTHER" id="PTHR38107">
    <property type="match status" value="1"/>
</dbReference>
<proteinExistence type="inferred from homology"/>
<dbReference type="GO" id="GO:0031640">
    <property type="term" value="P:killing of cells of another organism"/>
    <property type="evidence" value="ECO:0007669"/>
    <property type="project" value="UniProtKB-KW"/>
</dbReference>
<dbReference type="CDD" id="cd00737">
    <property type="entry name" value="lyz_endolysin_autolysin"/>
    <property type="match status" value="1"/>
</dbReference>
<dbReference type="PANTHER" id="PTHR38107:SF3">
    <property type="entry name" value="LYSOZYME RRRD-RELATED"/>
    <property type="match status" value="1"/>
</dbReference>
<dbReference type="InParanoid" id="B0DQI1"/>
<comment type="catalytic activity">
    <reaction evidence="1">
        <text>Hydrolysis of (1-&gt;4)-beta-linkages between N-acetylmuramic acid and N-acetyl-D-glucosamine residues in a peptidoglycan and between N-acetyl-D-glucosamine residues in chitodextrins.</text>
        <dbReference type="EC" id="3.2.1.17"/>
    </reaction>
</comment>
<dbReference type="HOGENOM" id="CLU_091641_3_0_1"/>
<dbReference type="Proteomes" id="UP000001194">
    <property type="component" value="Unassembled WGS sequence"/>
</dbReference>
<keyword evidence="6" id="KW-0326">Glycosidase</keyword>
<dbReference type="InterPro" id="IPR033907">
    <property type="entry name" value="Endolysin_autolysin"/>
</dbReference>
<feature type="chain" id="PRO_5002747298" evidence="7">
    <location>
        <begin position="19"/>
        <end position="181"/>
    </location>
</feature>
<dbReference type="SUPFAM" id="SSF53955">
    <property type="entry name" value="Lysozyme-like"/>
    <property type="match status" value="1"/>
</dbReference>
<dbReference type="InterPro" id="IPR002196">
    <property type="entry name" value="Glyco_hydro_24"/>
</dbReference>
<evidence type="ECO:0000313" key="8">
    <source>
        <dbReference type="EMBL" id="EDR03115.1"/>
    </source>
</evidence>
<dbReference type="RefSeq" id="XP_001886256.1">
    <property type="nucleotide sequence ID" value="XM_001886221.1"/>
</dbReference>
<dbReference type="Pfam" id="PF00959">
    <property type="entry name" value="Phage_lysozyme"/>
    <property type="match status" value="1"/>
</dbReference>
<dbReference type="InterPro" id="IPR023346">
    <property type="entry name" value="Lysozyme-like_dom_sf"/>
</dbReference>
<keyword evidence="3" id="KW-0081">Bacteriolytic enzyme</keyword>
<dbReference type="InterPro" id="IPR051018">
    <property type="entry name" value="Bacteriophage_GH24"/>
</dbReference>
<name>B0DQI1_LACBS</name>
<evidence type="ECO:0000256" key="4">
    <source>
        <dbReference type="ARBA" id="ARBA00022801"/>
    </source>
</evidence>
<dbReference type="STRING" id="486041.B0DQI1"/>
<dbReference type="InterPro" id="IPR023347">
    <property type="entry name" value="Lysozyme_dom_sf"/>
</dbReference>
<evidence type="ECO:0000256" key="5">
    <source>
        <dbReference type="ARBA" id="ARBA00023200"/>
    </source>
</evidence>
<evidence type="ECO:0000256" key="7">
    <source>
        <dbReference type="SAM" id="SignalP"/>
    </source>
</evidence>
<dbReference type="KEGG" id="lbc:LACBIDRAFT_307590"/>
<feature type="signal peptide" evidence="7">
    <location>
        <begin position="1"/>
        <end position="18"/>
    </location>
</feature>
<accession>B0DQI1</accession>
<dbReference type="GO" id="GO:0042742">
    <property type="term" value="P:defense response to bacterium"/>
    <property type="evidence" value="ECO:0007669"/>
    <property type="project" value="UniProtKB-KW"/>
</dbReference>
<dbReference type="OrthoDB" id="5358886at2759"/>
<keyword evidence="7" id="KW-0732">Signal</keyword>
<dbReference type="Gene3D" id="1.10.530.40">
    <property type="match status" value="1"/>
</dbReference>
<evidence type="ECO:0000256" key="1">
    <source>
        <dbReference type="ARBA" id="ARBA00000632"/>
    </source>
</evidence>
<dbReference type="EMBL" id="DS547126">
    <property type="protein sequence ID" value="EDR03115.1"/>
    <property type="molecule type" value="Genomic_DNA"/>
</dbReference>
<keyword evidence="2" id="KW-0929">Antimicrobial</keyword>
<organism evidence="9">
    <name type="scientific">Laccaria bicolor (strain S238N-H82 / ATCC MYA-4686)</name>
    <name type="common">Bicoloured deceiver</name>
    <name type="synonym">Laccaria laccata var. bicolor</name>
    <dbReference type="NCBI Taxonomy" id="486041"/>
    <lineage>
        <taxon>Eukaryota</taxon>
        <taxon>Fungi</taxon>
        <taxon>Dikarya</taxon>
        <taxon>Basidiomycota</taxon>
        <taxon>Agaricomycotina</taxon>
        <taxon>Agaricomycetes</taxon>
        <taxon>Agaricomycetidae</taxon>
        <taxon>Agaricales</taxon>
        <taxon>Agaricineae</taxon>
        <taxon>Hydnangiaceae</taxon>
        <taxon>Laccaria</taxon>
    </lineage>
</organism>
<dbReference type="GO" id="GO:0003796">
    <property type="term" value="F:lysozyme activity"/>
    <property type="evidence" value="ECO:0007669"/>
    <property type="project" value="UniProtKB-EC"/>
</dbReference>